<keyword evidence="4" id="KW-1185">Reference proteome</keyword>
<accession>A0ABM1NEI7</accession>
<gene>
    <name evidence="5" type="primary">LOC108568573</name>
</gene>
<dbReference type="InterPro" id="IPR000086">
    <property type="entry name" value="NUDIX_hydrolase_dom"/>
</dbReference>
<evidence type="ECO:0000256" key="2">
    <source>
        <dbReference type="ARBA" id="ARBA00022801"/>
    </source>
</evidence>
<proteinExistence type="predicted"/>
<evidence type="ECO:0000256" key="1">
    <source>
        <dbReference type="ARBA" id="ARBA00001946"/>
    </source>
</evidence>
<feature type="domain" description="Nudix hydrolase" evidence="3">
    <location>
        <begin position="50"/>
        <end position="206"/>
    </location>
</feature>
<comment type="cofactor">
    <cofactor evidence="1">
        <name>Mg(2+)</name>
        <dbReference type="ChEBI" id="CHEBI:18420"/>
    </cofactor>
</comment>
<name>A0ABM1NEI7_NICVS</name>
<dbReference type="RefSeq" id="XP_017785237.1">
    <property type="nucleotide sequence ID" value="XM_017929748.1"/>
</dbReference>
<dbReference type="PROSITE" id="PS51462">
    <property type="entry name" value="NUDIX"/>
    <property type="match status" value="1"/>
</dbReference>
<dbReference type="PANTHER" id="PTHR11839:SF15">
    <property type="entry name" value="URIDINE DIPHOSPHATE GLUCOSE PYROPHOSPHATASE NUDT14"/>
    <property type="match status" value="1"/>
</dbReference>
<keyword evidence="2" id="KW-0378">Hydrolase</keyword>
<dbReference type="PANTHER" id="PTHR11839">
    <property type="entry name" value="UDP/ADP-SUGAR PYROPHOSPHATASE"/>
    <property type="match status" value="1"/>
</dbReference>
<dbReference type="GeneID" id="108568573"/>
<dbReference type="InterPro" id="IPR004385">
    <property type="entry name" value="NDP_pyrophosphatase"/>
</dbReference>
<dbReference type="Proteomes" id="UP000695000">
    <property type="component" value="Unplaced"/>
</dbReference>
<reference evidence="5" key="1">
    <citation type="submission" date="2025-08" db="UniProtKB">
        <authorList>
            <consortium name="RefSeq"/>
        </authorList>
    </citation>
    <scope>IDENTIFICATION</scope>
    <source>
        <tissue evidence="5">Whole Larva</tissue>
    </source>
</reference>
<dbReference type="Gene3D" id="3.90.79.10">
    <property type="entry name" value="Nucleoside Triphosphate Pyrophosphohydrolase"/>
    <property type="match status" value="1"/>
</dbReference>
<evidence type="ECO:0000313" key="5">
    <source>
        <dbReference type="RefSeq" id="XP_017785237.1"/>
    </source>
</evidence>
<dbReference type="InterPro" id="IPR015797">
    <property type="entry name" value="NUDIX_hydrolase-like_dom_sf"/>
</dbReference>
<organism evidence="4 5">
    <name type="scientific">Nicrophorus vespilloides</name>
    <name type="common">Boreal carrion beetle</name>
    <dbReference type="NCBI Taxonomy" id="110193"/>
    <lineage>
        <taxon>Eukaryota</taxon>
        <taxon>Metazoa</taxon>
        <taxon>Ecdysozoa</taxon>
        <taxon>Arthropoda</taxon>
        <taxon>Hexapoda</taxon>
        <taxon>Insecta</taxon>
        <taxon>Pterygota</taxon>
        <taxon>Neoptera</taxon>
        <taxon>Endopterygota</taxon>
        <taxon>Coleoptera</taxon>
        <taxon>Polyphaga</taxon>
        <taxon>Staphyliniformia</taxon>
        <taxon>Silphidae</taxon>
        <taxon>Nicrophorinae</taxon>
        <taxon>Nicrophorus</taxon>
    </lineage>
</organism>
<protein>
    <submittedName>
        <fullName evidence="5">Uridine diphosphate glucose pyrophosphatase-like isoform X1</fullName>
    </submittedName>
</protein>
<evidence type="ECO:0000259" key="3">
    <source>
        <dbReference type="PROSITE" id="PS51462"/>
    </source>
</evidence>
<sequence length="217" mass="24675">MSIGRLSRILLNMENLTKASLTALKESKYVKPLTLSFEQNGTQRTWDFLEVHDSVAIIIYNVSNSKLVFVKQFRPPVYVMSIPASERTDNIDVKKYPAHLGFTLELCAGIVDKKLSLAEIASEEILEECGYKVHHNQLERVSSYRSGVGTTGSEQTLYYCEVTDEMKENKGGGVEDEIIDVIEMSVPEIREFMKKEHILSPPSFLYAMQWFLANKQV</sequence>
<dbReference type="NCBIfam" id="TIGR00052">
    <property type="entry name" value="nudix-type nucleoside diphosphatase, YffH/AdpP family"/>
    <property type="match status" value="1"/>
</dbReference>
<dbReference type="SUPFAM" id="SSF55811">
    <property type="entry name" value="Nudix"/>
    <property type="match status" value="1"/>
</dbReference>
<evidence type="ECO:0000313" key="4">
    <source>
        <dbReference type="Proteomes" id="UP000695000"/>
    </source>
</evidence>
<dbReference type="CDD" id="cd18887">
    <property type="entry name" value="NUDIX_UGPPase_Nudt14"/>
    <property type="match status" value="1"/>
</dbReference>